<evidence type="ECO:0000313" key="1">
    <source>
        <dbReference type="EMBL" id="RBW68674.1"/>
    </source>
</evidence>
<dbReference type="RefSeq" id="WP_113806900.1">
    <property type="nucleotide sequence ID" value="NZ_QOCW01000017.1"/>
</dbReference>
<gene>
    <name evidence="1" type="ORF">DS031_15055</name>
</gene>
<evidence type="ECO:0000313" key="2">
    <source>
        <dbReference type="Proteomes" id="UP000253314"/>
    </source>
</evidence>
<dbReference type="AlphaFoldDB" id="A0A366XX00"/>
<organism evidence="1 2">
    <name type="scientific">Bacillus taeanensis</name>
    <dbReference type="NCBI Taxonomy" id="273032"/>
    <lineage>
        <taxon>Bacteria</taxon>
        <taxon>Bacillati</taxon>
        <taxon>Bacillota</taxon>
        <taxon>Bacilli</taxon>
        <taxon>Bacillales</taxon>
        <taxon>Bacillaceae</taxon>
        <taxon>Bacillus</taxon>
    </lineage>
</organism>
<dbReference type="EMBL" id="QOCW01000017">
    <property type="protein sequence ID" value="RBW68674.1"/>
    <property type="molecule type" value="Genomic_DNA"/>
</dbReference>
<dbReference type="OrthoDB" id="2352933at2"/>
<dbReference type="InterPro" id="IPR012674">
    <property type="entry name" value="Calycin"/>
</dbReference>
<dbReference type="SUPFAM" id="SSF50814">
    <property type="entry name" value="Lipocalins"/>
    <property type="match status" value="1"/>
</dbReference>
<dbReference type="Gene3D" id="2.40.128.20">
    <property type="match status" value="1"/>
</dbReference>
<sequence length="145" mass="16360">MQEKSQPTPIVLEVVTVIKDGKRKEKSVIEAKGTLYEKADATFIMYEDELEVGKVSNTVKIVNNDITIIRRGAVSMRQHFVQGKLTEGVYQSPLGTMGMMTKTKQINFHWNPKTHFGKVDLSYELTLQDHNVGTHTVTLKMKGAH</sequence>
<name>A0A366XX00_9BACI</name>
<reference evidence="1 2" key="1">
    <citation type="submission" date="2018-07" db="EMBL/GenBank/DDBJ databases">
        <title>Lottiidibacillus patelloidae gen. nov., sp. nov., isolated from the intestinal tract of a marine limpet and the reclassification of B. taeanensis BH030017T, B. algicola KMM 3737T and B. hwajinpoensis SW-72T as genus Lottiidibacillus.</title>
        <authorList>
            <person name="Liu R."/>
            <person name="Huang Z."/>
        </authorList>
    </citation>
    <scope>NUCLEOTIDE SEQUENCE [LARGE SCALE GENOMIC DNA]</scope>
    <source>
        <strain evidence="1 2">BH030017</strain>
    </source>
</reference>
<proteinExistence type="predicted"/>
<keyword evidence="2" id="KW-1185">Reference proteome</keyword>
<dbReference type="Proteomes" id="UP000253314">
    <property type="component" value="Unassembled WGS sequence"/>
</dbReference>
<dbReference type="Pfam" id="PF09148">
    <property type="entry name" value="DUF1934"/>
    <property type="match status" value="1"/>
</dbReference>
<protein>
    <submittedName>
        <fullName evidence="1">DUF1934 domain-containing protein</fullName>
    </submittedName>
</protein>
<accession>A0A366XX00</accession>
<dbReference type="InterPro" id="IPR015231">
    <property type="entry name" value="DUF1934"/>
</dbReference>
<comment type="caution">
    <text evidence="1">The sequence shown here is derived from an EMBL/GenBank/DDBJ whole genome shotgun (WGS) entry which is preliminary data.</text>
</comment>